<accession>A0A0E9PWG0</accession>
<reference evidence="1" key="1">
    <citation type="submission" date="2014-11" db="EMBL/GenBank/DDBJ databases">
        <authorList>
            <person name="Amaro Gonzalez C."/>
        </authorList>
    </citation>
    <scope>NUCLEOTIDE SEQUENCE</scope>
</reference>
<reference evidence="1" key="2">
    <citation type="journal article" date="2015" name="Fish Shellfish Immunol.">
        <title>Early steps in the European eel (Anguilla anguilla)-Vibrio vulnificus interaction in the gills: Role of the RtxA13 toxin.</title>
        <authorList>
            <person name="Callol A."/>
            <person name="Pajuelo D."/>
            <person name="Ebbesson L."/>
            <person name="Teles M."/>
            <person name="MacKenzie S."/>
            <person name="Amaro C."/>
        </authorList>
    </citation>
    <scope>NUCLEOTIDE SEQUENCE</scope>
</reference>
<organism evidence="1">
    <name type="scientific">Anguilla anguilla</name>
    <name type="common">European freshwater eel</name>
    <name type="synonym">Muraena anguilla</name>
    <dbReference type="NCBI Taxonomy" id="7936"/>
    <lineage>
        <taxon>Eukaryota</taxon>
        <taxon>Metazoa</taxon>
        <taxon>Chordata</taxon>
        <taxon>Craniata</taxon>
        <taxon>Vertebrata</taxon>
        <taxon>Euteleostomi</taxon>
        <taxon>Actinopterygii</taxon>
        <taxon>Neopterygii</taxon>
        <taxon>Teleostei</taxon>
        <taxon>Anguilliformes</taxon>
        <taxon>Anguillidae</taxon>
        <taxon>Anguilla</taxon>
    </lineage>
</organism>
<proteinExistence type="predicted"/>
<protein>
    <submittedName>
        <fullName evidence="1">Uncharacterized protein</fullName>
    </submittedName>
</protein>
<evidence type="ECO:0000313" key="1">
    <source>
        <dbReference type="EMBL" id="JAH08420.1"/>
    </source>
</evidence>
<sequence>MGSTPESNYTKFKSFAIMKHSDADFGYLAPVQAVSKCSI</sequence>
<dbReference type="AlphaFoldDB" id="A0A0E9PWG0"/>
<dbReference type="EMBL" id="GBXM01100157">
    <property type="protein sequence ID" value="JAH08420.1"/>
    <property type="molecule type" value="Transcribed_RNA"/>
</dbReference>
<name>A0A0E9PWG0_ANGAN</name>